<dbReference type="SUPFAM" id="SSF53633">
    <property type="entry name" value="Carbamate kinase-like"/>
    <property type="match status" value="1"/>
</dbReference>
<dbReference type="GO" id="GO:0019877">
    <property type="term" value="P:diaminopimelate biosynthetic process"/>
    <property type="evidence" value="ECO:0007669"/>
    <property type="project" value="UniProtKB-KW"/>
</dbReference>
<keyword evidence="13" id="KW-0220">Diaminopimelate biosynthesis</keyword>
<dbReference type="AlphaFoldDB" id="A0A1K1SQ85"/>
<organism evidence="21 22">
    <name type="scientific">Amycolatopsis australiensis</name>
    <dbReference type="NCBI Taxonomy" id="546364"/>
    <lineage>
        <taxon>Bacteria</taxon>
        <taxon>Bacillati</taxon>
        <taxon>Actinomycetota</taxon>
        <taxon>Actinomycetes</taxon>
        <taxon>Pseudonocardiales</taxon>
        <taxon>Pseudonocardiaceae</taxon>
        <taxon>Amycolatopsis</taxon>
    </lineage>
</organism>
<feature type="binding site" evidence="16">
    <location>
        <begin position="25"/>
        <end position="28"/>
    </location>
    <ligand>
        <name>ATP</name>
        <dbReference type="ChEBI" id="CHEBI:30616"/>
    </ligand>
</feature>
<evidence type="ECO:0000256" key="10">
    <source>
        <dbReference type="ARBA" id="ARBA00022741"/>
    </source>
</evidence>
<keyword evidence="11 17" id="KW-0418">Kinase</keyword>
<evidence type="ECO:0000256" key="13">
    <source>
        <dbReference type="ARBA" id="ARBA00022915"/>
    </source>
</evidence>
<dbReference type="EC" id="2.7.2.4" evidence="6 17"/>
<evidence type="ECO:0000256" key="4">
    <source>
        <dbReference type="ARBA" id="ARBA00005139"/>
    </source>
</evidence>
<dbReference type="GO" id="GO:0005524">
    <property type="term" value="F:ATP binding"/>
    <property type="evidence" value="ECO:0007669"/>
    <property type="project" value="UniProtKB-KW"/>
</dbReference>
<evidence type="ECO:0000256" key="18">
    <source>
        <dbReference type="RuleBase" id="RU004249"/>
    </source>
</evidence>
<dbReference type="NCBIfam" id="TIGR00657">
    <property type="entry name" value="asp_kinases"/>
    <property type="match status" value="1"/>
</dbReference>
<dbReference type="PANTHER" id="PTHR21499:SF3">
    <property type="entry name" value="ASPARTOKINASE"/>
    <property type="match status" value="1"/>
</dbReference>
<dbReference type="GO" id="GO:0009090">
    <property type="term" value="P:homoserine biosynthetic process"/>
    <property type="evidence" value="ECO:0007669"/>
    <property type="project" value="TreeGrafter"/>
</dbReference>
<feature type="binding site" evidence="16">
    <location>
        <position position="202"/>
    </location>
    <ligand>
        <name>ATP</name>
        <dbReference type="ChEBI" id="CHEBI:30616"/>
    </ligand>
</feature>
<dbReference type="InterPro" id="IPR045865">
    <property type="entry name" value="ACT-like_dom_sf"/>
</dbReference>
<dbReference type="UniPathway" id="UPA00050">
    <property type="reaction ID" value="UER00461"/>
</dbReference>
<evidence type="ECO:0000256" key="19">
    <source>
        <dbReference type="SAM" id="MobiDB-lite"/>
    </source>
</evidence>
<dbReference type="InterPro" id="IPR001341">
    <property type="entry name" value="Asp_kinase"/>
</dbReference>
<gene>
    <name evidence="21" type="ORF">SAMN04489730_6390</name>
</gene>
<dbReference type="InterPro" id="IPR036393">
    <property type="entry name" value="AceGlu_kinase-like_sf"/>
</dbReference>
<feature type="region of interest" description="Disordered" evidence="19">
    <location>
        <begin position="1"/>
        <end position="20"/>
    </location>
</feature>
<evidence type="ECO:0000256" key="8">
    <source>
        <dbReference type="ARBA" id="ARBA00022605"/>
    </source>
</evidence>
<feature type="binding site" evidence="16">
    <location>
        <position position="92"/>
    </location>
    <ligand>
        <name>substrate</name>
    </ligand>
</feature>
<evidence type="ECO:0000256" key="7">
    <source>
        <dbReference type="ARBA" id="ARBA00016273"/>
    </source>
</evidence>
<reference evidence="22" key="1">
    <citation type="submission" date="2016-11" db="EMBL/GenBank/DDBJ databases">
        <authorList>
            <person name="Varghese N."/>
            <person name="Submissions S."/>
        </authorList>
    </citation>
    <scope>NUCLEOTIDE SEQUENCE [LARGE SCALE GENOMIC DNA]</scope>
    <source>
        <strain evidence="22">DSM 44671</strain>
    </source>
</reference>
<dbReference type="PIRSF" id="PIRSF000726">
    <property type="entry name" value="Asp_kin"/>
    <property type="match status" value="1"/>
</dbReference>
<dbReference type="InterPro" id="IPR001048">
    <property type="entry name" value="Asp/Glu/Uridylate_kinase"/>
</dbReference>
<dbReference type="InterPro" id="IPR005260">
    <property type="entry name" value="Asp_kin_monofn"/>
</dbReference>
<dbReference type="UniPathway" id="UPA00034">
    <property type="reaction ID" value="UER00015"/>
</dbReference>
<feature type="binding site" evidence="16">
    <location>
        <position position="65"/>
    </location>
    <ligand>
        <name>substrate</name>
    </ligand>
</feature>
<comment type="function">
    <text evidence="1">Catalyzes the phosphorylation of the beta-carboxyl group of aspartic acid with ATP to yield 4-phospho-L-aspartate, which is involved in the branched biosynthetic pathway leading to the biosynthesis of amino acids lysine, threonine, isoleucine and methionine.</text>
</comment>
<dbReference type="Pfam" id="PF00696">
    <property type="entry name" value="AA_kinase"/>
    <property type="match status" value="1"/>
</dbReference>
<dbReference type="EMBL" id="FPJG01000006">
    <property type="protein sequence ID" value="SFW86446.1"/>
    <property type="molecule type" value="Genomic_DNA"/>
</dbReference>
<dbReference type="GO" id="GO:0004072">
    <property type="term" value="F:aspartate kinase activity"/>
    <property type="evidence" value="ECO:0007669"/>
    <property type="project" value="UniProtKB-EC"/>
</dbReference>
<dbReference type="STRING" id="546364.SAMN04489730_6390"/>
<proteinExistence type="inferred from homology"/>
<evidence type="ECO:0000259" key="20">
    <source>
        <dbReference type="Pfam" id="PF00696"/>
    </source>
</evidence>
<dbReference type="UniPathway" id="UPA00051">
    <property type="reaction ID" value="UER00462"/>
</dbReference>
<evidence type="ECO:0000256" key="9">
    <source>
        <dbReference type="ARBA" id="ARBA00022679"/>
    </source>
</evidence>
<feature type="domain" description="Aspartate/glutamate/uridylate kinase" evidence="20">
    <location>
        <begin position="22"/>
        <end position="247"/>
    </location>
</feature>
<evidence type="ECO:0000313" key="21">
    <source>
        <dbReference type="EMBL" id="SFW86446.1"/>
    </source>
</evidence>
<dbReference type="SUPFAM" id="SSF55021">
    <property type="entry name" value="ACT-like"/>
    <property type="match status" value="1"/>
</dbReference>
<evidence type="ECO:0000256" key="15">
    <source>
        <dbReference type="ARBA" id="ARBA00047872"/>
    </source>
</evidence>
<dbReference type="Gene3D" id="3.40.1160.10">
    <property type="entry name" value="Acetylglutamate kinase-like"/>
    <property type="match status" value="1"/>
</dbReference>
<accession>A0A1K1SQ85</accession>
<comment type="similarity">
    <text evidence="5 17">Belongs to the aspartokinase family.</text>
</comment>
<evidence type="ECO:0000256" key="1">
    <source>
        <dbReference type="ARBA" id="ARBA00002843"/>
    </source>
</evidence>
<keyword evidence="22" id="KW-1185">Reference proteome</keyword>
<dbReference type="PROSITE" id="PS00324">
    <property type="entry name" value="ASPARTOKINASE"/>
    <property type="match status" value="1"/>
</dbReference>
<keyword evidence="12 16" id="KW-0067">ATP-binding</keyword>
<keyword evidence="10 16" id="KW-0547">Nucleotide-binding</keyword>
<evidence type="ECO:0000256" key="16">
    <source>
        <dbReference type="PIRSR" id="PIRSR000726-1"/>
    </source>
</evidence>
<evidence type="ECO:0000256" key="5">
    <source>
        <dbReference type="ARBA" id="ARBA00010122"/>
    </source>
</evidence>
<sequence length="417" mass="42330">MNNAFRAGKTGTMVTGQPPGPVVRKYGGTSLATPGRIRDAAADLAACARAGARVVVVVSAMGDTTDRLVALARGFADRPDPRELDQVLATGEQVSAALMALALRQHGVAAVSLSGGQAGIETDGEPGAARVVRVDPEPVLGRLAAGQVVVVAGFQGRDAAGELRTLGRGGSDTTAVALAAALGATGCEICTDVPGVHTADPRIVPDSRPVPSIRADVMAELARGGAAVLHPRSVELAGRHGVTVRVTHASRTGPATTVRPGAPALERGTEVVGIAHARDVHLVRVAEPGLGLRGGPRLLADLAGSGLRPDTLSWPERGELRFTVRGAEPLDRLEALGVRCTVDSGFGAVSVVGTGLLDAPGPVAHVLRLAGELGVTVPAMATSAGRLTAVFPGGLLEAAVRALHRSFGLDRPGEDRP</sequence>
<dbReference type="PANTHER" id="PTHR21499">
    <property type="entry name" value="ASPARTATE KINASE"/>
    <property type="match status" value="1"/>
</dbReference>
<dbReference type="Proteomes" id="UP000182740">
    <property type="component" value="Unassembled WGS sequence"/>
</dbReference>
<keyword evidence="14" id="KW-0457">Lysine biosynthesis</keyword>
<evidence type="ECO:0000256" key="14">
    <source>
        <dbReference type="ARBA" id="ARBA00023154"/>
    </source>
</evidence>
<dbReference type="GO" id="GO:0009089">
    <property type="term" value="P:lysine biosynthetic process via diaminopimelate"/>
    <property type="evidence" value="ECO:0007669"/>
    <property type="project" value="UniProtKB-UniPathway"/>
</dbReference>
<feature type="binding site" evidence="16">
    <location>
        <begin position="191"/>
        <end position="192"/>
    </location>
    <ligand>
        <name>ATP</name>
        <dbReference type="ChEBI" id="CHEBI:30616"/>
    </ligand>
</feature>
<evidence type="ECO:0000256" key="6">
    <source>
        <dbReference type="ARBA" id="ARBA00013059"/>
    </source>
</evidence>
<evidence type="ECO:0000256" key="12">
    <source>
        <dbReference type="ARBA" id="ARBA00022840"/>
    </source>
</evidence>
<name>A0A1K1SQ85_9PSEU</name>
<keyword evidence="9 17" id="KW-0808">Transferase</keyword>
<dbReference type="Gene3D" id="3.30.70.260">
    <property type="match status" value="1"/>
</dbReference>
<dbReference type="GO" id="GO:0009088">
    <property type="term" value="P:threonine biosynthetic process"/>
    <property type="evidence" value="ECO:0007669"/>
    <property type="project" value="UniProtKB-UniPathway"/>
</dbReference>
<dbReference type="GO" id="GO:0005829">
    <property type="term" value="C:cytosol"/>
    <property type="evidence" value="ECO:0007669"/>
    <property type="project" value="TreeGrafter"/>
</dbReference>
<evidence type="ECO:0000256" key="11">
    <source>
        <dbReference type="ARBA" id="ARBA00022777"/>
    </source>
</evidence>
<comment type="pathway">
    <text evidence="3 18">Amino-acid biosynthesis; L-methionine biosynthesis via de novo pathway; L-homoserine from L-aspartate: step 1/3.</text>
</comment>
<evidence type="ECO:0000313" key="22">
    <source>
        <dbReference type="Proteomes" id="UP000182740"/>
    </source>
</evidence>
<evidence type="ECO:0000256" key="17">
    <source>
        <dbReference type="RuleBase" id="RU003448"/>
    </source>
</evidence>
<comment type="catalytic activity">
    <reaction evidence="15 17">
        <text>L-aspartate + ATP = 4-phospho-L-aspartate + ADP</text>
        <dbReference type="Rhea" id="RHEA:23776"/>
        <dbReference type="ChEBI" id="CHEBI:29991"/>
        <dbReference type="ChEBI" id="CHEBI:30616"/>
        <dbReference type="ChEBI" id="CHEBI:57535"/>
        <dbReference type="ChEBI" id="CHEBI:456216"/>
        <dbReference type="EC" id="2.7.2.4"/>
    </reaction>
</comment>
<keyword evidence="8 18" id="KW-0028">Amino-acid biosynthesis</keyword>
<comment type="pathway">
    <text evidence="2 18">Amino-acid biosynthesis; L-lysine biosynthesis via DAP pathway; (S)-tetrahydrodipicolinate from L-aspartate: step 1/4.</text>
</comment>
<protein>
    <recommendedName>
        <fullName evidence="7 17">Aspartokinase</fullName>
        <ecNumber evidence="6 17">2.7.2.4</ecNumber>
    </recommendedName>
</protein>
<evidence type="ECO:0000256" key="2">
    <source>
        <dbReference type="ARBA" id="ARBA00004766"/>
    </source>
</evidence>
<dbReference type="InterPro" id="IPR018042">
    <property type="entry name" value="Aspartate_kinase_CS"/>
</dbReference>
<comment type="pathway">
    <text evidence="4 18">Amino-acid biosynthesis; L-threonine biosynthesis; L-threonine from L-aspartate: step 1/5.</text>
</comment>
<evidence type="ECO:0000256" key="3">
    <source>
        <dbReference type="ARBA" id="ARBA00004986"/>
    </source>
</evidence>